<dbReference type="GO" id="GO:0003677">
    <property type="term" value="F:DNA binding"/>
    <property type="evidence" value="ECO:0007669"/>
    <property type="project" value="UniProtKB-KW"/>
</dbReference>
<comment type="similarity">
    <text evidence="1">Belongs to the BlaI transcriptional regulatory family.</text>
</comment>
<dbReference type="Gene3D" id="6.10.140.850">
    <property type="match status" value="1"/>
</dbReference>
<evidence type="ECO:0000256" key="4">
    <source>
        <dbReference type="ARBA" id="ARBA00023163"/>
    </source>
</evidence>
<evidence type="ECO:0000256" key="3">
    <source>
        <dbReference type="ARBA" id="ARBA00023125"/>
    </source>
</evidence>
<dbReference type="SUPFAM" id="SSF46785">
    <property type="entry name" value="Winged helix' DNA-binding domain"/>
    <property type="match status" value="1"/>
</dbReference>
<evidence type="ECO:0000313" key="5">
    <source>
        <dbReference type="EMBL" id="NHN57215.1"/>
    </source>
</evidence>
<dbReference type="GO" id="GO:0045892">
    <property type="term" value="P:negative regulation of DNA-templated transcription"/>
    <property type="evidence" value="ECO:0007669"/>
    <property type="project" value="InterPro"/>
</dbReference>
<protein>
    <submittedName>
        <fullName evidence="5">BlaI/MecI/CopY family transcriptional regulator</fullName>
    </submittedName>
</protein>
<dbReference type="EMBL" id="JAAOIV010000013">
    <property type="protein sequence ID" value="NHN57215.1"/>
    <property type="molecule type" value="Genomic_DNA"/>
</dbReference>
<dbReference type="Proteomes" id="UP000744769">
    <property type="component" value="Unassembled WGS sequence"/>
</dbReference>
<proteinExistence type="inferred from homology"/>
<evidence type="ECO:0000313" key="6">
    <source>
        <dbReference type="Proteomes" id="UP000744769"/>
    </source>
</evidence>
<gene>
    <name evidence="5" type="ORF">G9U51_15695</name>
</gene>
<comment type="caution">
    <text evidence="5">The sequence shown here is derived from an EMBL/GenBank/DDBJ whole genome shotgun (WGS) entry which is preliminary data.</text>
</comment>
<reference evidence="5" key="1">
    <citation type="submission" date="2020-03" db="EMBL/GenBank/DDBJ databases">
        <title>Draft sequencing of Calidifontibacter sp. DB0510.</title>
        <authorList>
            <person name="Kim D.-U."/>
        </authorList>
    </citation>
    <scope>NUCLEOTIDE SEQUENCE</scope>
    <source>
        <strain evidence="5">DB0510</strain>
    </source>
</reference>
<dbReference type="Pfam" id="PF03965">
    <property type="entry name" value="Penicillinase_R"/>
    <property type="match status" value="1"/>
</dbReference>
<dbReference type="InterPro" id="IPR005650">
    <property type="entry name" value="BlaI_family"/>
</dbReference>
<keyword evidence="2" id="KW-0805">Transcription regulation</keyword>
<dbReference type="RefSeq" id="WP_166198275.1">
    <property type="nucleotide sequence ID" value="NZ_JAAOIV010000013.1"/>
</dbReference>
<dbReference type="InterPro" id="IPR036388">
    <property type="entry name" value="WH-like_DNA-bd_sf"/>
</dbReference>
<dbReference type="AlphaFoldDB" id="A0A967B4I4"/>
<keyword evidence="3" id="KW-0238">DNA-binding</keyword>
<sequence length="137" mass="15101">MTRPTAGTTLGELERAIMEVLWAADRPLVVREILDELDDRDRAYTTVMTVSDRLAKKGLAVRVRDGRAWAYTAAATRSELTAQALRDTMAGWGGDESRADVLLHFLRDASPDEVARLQEGLRAVERAHADPTLPSGQ</sequence>
<name>A0A967B4I4_9MICO</name>
<keyword evidence="6" id="KW-1185">Reference proteome</keyword>
<accession>A0A967B4I4</accession>
<evidence type="ECO:0000256" key="1">
    <source>
        <dbReference type="ARBA" id="ARBA00011046"/>
    </source>
</evidence>
<dbReference type="InterPro" id="IPR036390">
    <property type="entry name" value="WH_DNA-bd_sf"/>
</dbReference>
<keyword evidence="4" id="KW-0804">Transcription</keyword>
<evidence type="ECO:0000256" key="2">
    <source>
        <dbReference type="ARBA" id="ARBA00023015"/>
    </source>
</evidence>
<organism evidence="5 6">
    <name type="scientific">Metallococcus carri</name>
    <dbReference type="NCBI Taxonomy" id="1656884"/>
    <lineage>
        <taxon>Bacteria</taxon>
        <taxon>Bacillati</taxon>
        <taxon>Actinomycetota</taxon>
        <taxon>Actinomycetes</taxon>
        <taxon>Micrococcales</taxon>
        <taxon>Dermacoccaceae</taxon>
        <taxon>Metallococcus</taxon>
    </lineage>
</organism>
<dbReference type="Gene3D" id="1.10.10.10">
    <property type="entry name" value="Winged helix-like DNA-binding domain superfamily/Winged helix DNA-binding domain"/>
    <property type="match status" value="1"/>
</dbReference>